<gene>
    <name evidence="9" type="ORF">D7D48_08610</name>
</gene>
<dbReference type="InterPro" id="IPR020058">
    <property type="entry name" value="Glu/Gln-tRNA-synth_Ib_cat-dom"/>
</dbReference>
<evidence type="ECO:0000313" key="9">
    <source>
        <dbReference type="EMBL" id="RRQ51050.1"/>
    </source>
</evidence>
<comment type="caution">
    <text evidence="9">The sequence shown here is derived from an EMBL/GenBank/DDBJ whole genome shotgun (WGS) entry which is preliminary data.</text>
</comment>
<dbReference type="GO" id="GO:0006424">
    <property type="term" value="P:glutamyl-tRNA aminoacylation"/>
    <property type="evidence" value="ECO:0007669"/>
    <property type="project" value="TreeGrafter"/>
</dbReference>
<dbReference type="RefSeq" id="WP_125231023.1">
    <property type="nucleotide sequence ID" value="NZ_RWJI01000002.1"/>
</dbReference>
<evidence type="ECO:0000256" key="2">
    <source>
        <dbReference type="ARBA" id="ARBA00022723"/>
    </source>
</evidence>
<dbReference type="AlphaFoldDB" id="A0A426RPX7"/>
<dbReference type="GO" id="GO:0005829">
    <property type="term" value="C:cytosol"/>
    <property type="evidence" value="ECO:0007669"/>
    <property type="project" value="TreeGrafter"/>
</dbReference>
<dbReference type="PRINTS" id="PR00987">
    <property type="entry name" value="TRNASYNTHGLU"/>
</dbReference>
<dbReference type="PANTHER" id="PTHR43311:SF1">
    <property type="entry name" value="GLUTAMYL-Q TRNA(ASP) SYNTHETASE"/>
    <property type="match status" value="1"/>
</dbReference>
<keyword evidence="3 7" id="KW-0547">Nucleotide-binding</keyword>
<evidence type="ECO:0000256" key="1">
    <source>
        <dbReference type="ARBA" id="ARBA00022598"/>
    </source>
</evidence>
<dbReference type="PROSITE" id="PS00178">
    <property type="entry name" value="AA_TRNA_LIGASE_I"/>
    <property type="match status" value="1"/>
</dbReference>
<dbReference type="GO" id="GO:0004818">
    <property type="term" value="F:glutamate-tRNA ligase activity"/>
    <property type="evidence" value="ECO:0007669"/>
    <property type="project" value="TreeGrafter"/>
</dbReference>
<evidence type="ECO:0000259" key="8">
    <source>
        <dbReference type="Pfam" id="PF00749"/>
    </source>
</evidence>
<dbReference type="InterPro" id="IPR001412">
    <property type="entry name" value="aa-tRNA-synth_I_CS"/>
</dbReference>
<keyword evidence="6 7" id="KW-0030">Aminoacyl-tRNA synthetase</keyword>
<evidence type="ECO:0000313" key="10">
    <source>
        <dbReference type="Proteomes" id="UP000268553"/>
    </source>
</evidence>
<dbReference type="GO" id="GO:0005524">
    <property type="term" value="F:ATP binding"/>
    <property type="evidence" value="ECO:0007669"/>
    <property type="project" value="UniProtKB-KW"/>
</dbReference>
<keyword evidence="5 7" id="KW-0067">ATP-binding</keyword>
<reference evidence="9 10" key="1">
    <citation type="submission" date="2018-12" db="EMBL/GenBank/DDBJ databases">
        <authorList>
            <person name="Kim S.-J."/>
            <person name="Jung G.-Y."/>
        </authorList>
    </citation>
    <scope>NUCLEOTIDE SEQUENCE [LARGE SCALE GENOMIC DNA]</scope>
    <source>
        <strain evidence="9 10">03SU3-P</strain>
    </source>
</reference>
<dbReference type="EC" id="6.1.1.-" evidence="9"/>
<keyword evidence="10" id="KW-1185">Reference proteome</keyword>
<comment type="similarity">
    <text evidence="7">Belongs to the class-I aminoacyl-tRNA synthetase family.</text>
</comment>
<keyword evidence="2" id="KW-0479">Metal-binding</keyword>
<keyword evidence="7" id="KW-0648">Protein biosynthesis</keyword>
<proteinExistence type="inferred from homology"/>
<protein>
    <submittedName>
        <fullName evidence="9">tRNA glutamyl-Q(34) synthetase GluQRS</fullName>
        <ecNumber evidence="9">6.1.1.-</ecNumber>
    </submittedName>
</protein>
<dbReference type="NCBIfam" id="NF004315">
    <property type="entry name" value="PRK05710.1-4"/>
    <property type="match status" value="1"/>
</dbReference>
<evidence type="ECO:0000256" key="4">
    <source>
        <dbReference type="ARBA" id="ARBA00022833"/>
    </source>
</evidence>
<sequence>MVNPKGPVVTRFAPSPNGQLHLGHAFSALCAHEFARAFGGQFHLRIEDIDGTRSRPEHIQAILADMQWLGLAHDGKVQFQSQHTARYVAARDRLVSAGFLYRCGCTRGDISEALKHKPVPHGPDGPHYPGTCRELPFAGDGPYSWRLDTKKAADLVGPLMWTDLAAGQQFADPMAFGDVVLWRKDAPASYHLAATVDDATDGITHVVRGKDLFAYTAIHRLLQNLLDLPEPVYWHHPLLLDSTDEKLAKSKSSPALSARRLAGESSAELMDNLRHRMLPLGISLSDA</sequence>
<evidence type="ECO:0000256" key="6">
    <source>
        <dbReference type="ARBA" id="ARBA00023146"/>
    </source>
</evidence>
<keyword evidence="4" id="KW-0862">Zinc</keyword>
<evidence type="ECO:0000256" key="7">
    <source>
        <dbReference type="RuleBase" id="RU363037"/>
    </source>
</evidence>
<dbReference type="OrthoDB" id="9807503at2"/>
<keyword evidence="1 7" id="KW-0436">Ligase</keyword>
<dbReference type="InterPro" id="IPR014729">
    <property type="entry name" value="Rossmann-like_a/b/a_fold"/>
</dbReference>
<dbReference type="InterPro" id="IPR000924">
    <property type="entry name" value="Glu/Gln-tRNA-synth"/>
</dbReference>
<dbReference type="EMBL" id="RWJI01000002">
    <property type="protein sequence ID" value="RRQ51050.1"/>
    <property type="molecule type" value="Genomic_DNA"/>
</dbReference>
<dbReference type="PANTHER" id="PTHR43311">
    <property type="entry name" value="GLUTAMATE--TRNA LIGASE"/>
    <property type="match status" value="1"/>
</dbReference>
<dbReference type="Gene3D" id="3.40.50.620">
    <property type="entry name" value="HUPs"/>
    <property type="match status" value="1"/>
</dbReference>
<feature type="domain" description="Glutamyl/glutaminyl-tRNA synthetase class Ib catalytic" evidence="8">
    <location>
        <begin position="8"/>
        <end position="255"/>
    </location>
</feature>
<dbReference type="SUPFAM" id="SSF52374">
    <property type="entry name" value="Nucleotidylyl transferase"/>
    <property type="match status" value="1"/>
</dbReference>
<evidence type="ECO:0000256" key="5">
    <source>
        <dbReference type="ARBA" id="ARBA00022840"/>
    </source>
</evidence>
<accession>A0A426RPX7</accession>
<name>A0A426RPX7_9SPHN</name>
<evidence type="ECO:0000256" key="3">
    <source>
        <dbReference type="ARBA" id="ARBA00022741"/>
    </source>
</evidence>
<dbReference type="Proteomes" id="UP000268553">
    <property type="component" value="Unassembled WGS sequence"/>
</dbReference>
<organism evidence="9 10">
    <name type="scientific">Sphingorhabdus wooponensis</name>
    <dbReference type="NCBI Taxonomy" id="940136"/>
    <lineage>
        <taxon>Bacteria</taxon>
        <taxon>Pseudomonadati</taxon>
        <taxon>Pseudomonadota</taxon>
        <taxon>Alphaproteobacteria</taxon>
        <taxon>Sphingomonadales</taxon>
        <taxon>Sphingomonadaceae</taxon>
        <taxon>Sphingorhabdus</taxon>
    </lineage>
</organism>
<dbReference type="Pfam" id="PF00749">
    <property type="entry name" value="tRNA-synt_1c"/>
    <property type="match status" value="1"/>
</dbReference>
<dbReference type="InterPro" id="IPR049940">
    <property type="entry name" value="GluQ/Sye"/>
</dbReference>